<dbReference type="RefSeq" id="WP_380218098.1">
    <property type="nucleotide sequence ID" value="NZ_JBHTBN010000005.1"/>
</dbReference>
<accession>A0ABW2MXF2</accession>
<evidence type="ECO:0000313" key="1">
    <source>
        <dbReference type="EMBL" id="MFC7358202.1"/>
    </source>
</evidence>
<organism evidence="1 2">
    <name type="scientific">Jejudonia soesokkakensis</name>
    <dbReference type="NCBI Taxonomy" id="1323432"/>
    <lineage>
        <taxon>Bacteria</taxon>
        <taxon>Pseudomonadati</taxon>
        <taxon>Bacteroidota</taxon>
        <taxon>Flavobacteriia</taxon>
        <taxon>Flavobacteriales</taxon>
        <taxon>Flavobacteriaceae</taxon>
        <taxon>Jejudonia</taxon>
    </lineage>
</organism>
<proteinExistence type="predicted"/>
<name>A0ABW2MXF2_9FLAO</name>
<gene>
    <name evidence="1" type="ORF">ACFQO1_10910</name>
</gene>
<protein>
    <submittedName>
        <fullName evidence="1">Uncharacterized protein</fullName>
    </submittedName>
</protein>
<dbReference type="EMBL" id="JBHTBN010000005">
    <property type="protein sequence ID" value="MFC7358202.1"/>
    <property type="molecule type" value="Genomic_DNA"/>
</dbReference>
<keyword evidence="2" id="KW-1185">Reference proteome</keyword>
<dbReference type="Proteomes" id="UP001596415">
    <property type="component" value="Unassembled WGS sequence"/>
</dbReference>
<reference evidence="2" key="1">
    <citation type="journal article" date="2019" name="Int. J. Syst. Evol. Microbiol.">
        <title>The Global Catalogue of Microorganisms (GCM) 10K type strain sequencing project: providing services to taxonomists for standard genome sequencing and annotation.</title>
        <authorList>
            <consortium name="The Broad Institute Genomics Platform"/>
            <consortium name="The Broad Institute Genome Sequencing Center for Infectious Disease"/>
            <person name="Wu L."/>
            <person name="Ma J."/>
        </authorList>
    </citation>
    <scope>NUCLEOTIDE SEQUENCE [LARGE SCALE GENOMIC DNA]</scope>
    <source>
        <strain evidence="2">CGMCC 1.16306</strain>
    </source>
</reference>
<sequence>MKLLATVCALVFLCAHPPIHNTPTYELSEAINKGMVTVEVKKTPESTHYFEPLSITVTNLTSKKINITIPNGQLFVSTDPEVQDIITTEANDLIVTNTPVTKAIQGMCVQSNNRAPRDEDTYSAGKVASGNLLKLTQEIEQTKSFNSIAQHAIWAITDNHSVEDIYSLDDENNTGTHFQSFTREVLGVSTQEKIRSIPATDKPKRTMGGTFTYYFSQPSSVSIAIFNDKNVVVRELFQESQKKAGEHNFDFQFDASDFPEDLYFVKLIINDRVKINKRLIRKT</sequence>
<evidence type="ECO:0000313" key="2">
    <source>
        <dbReference type="Proteomes" id="UP001596415"/>
    </source>
</evidence>
<comment type="caution">
    <text evidence="1">The sequence shown here is derived from an EMBL/GenBank/DDBJ whole genome shotgun (WGS) entry which is preliminary data.</text>
</comment>